<dbReference type="PANTHER" id="PTHR24419">
    <property type="entry name" value="INTERLEUKIN-1 RECEPTOR-ASSOCIATED KINASE"/>
    <property type="match status" value="1"/>
</dbReference>
<proteinExistence type="predicted"/>
<dbReference type="GO" id="GO:0072354">
    <property type="term" value="F:histone H3T3 kinase activity"/>
    <property type="evidence" value="ECO:0007669"/>
    <property type="project" value="TreeGrafter"/>
</dbReference>
<protein>
    <recommendedName>
        <fullName evidence="2">Protein kinase</fullName>
    </recommendedName>
</protein>
<dbReference type="PANTHER" id="PTHR24419:SF18">
    <property type="entry name" value="SERINE_THREONINE-PROTEIN KINASE HASPIN"/>
    <property type="match status" value="1"/>
</dbReference>
<evidence type="ECO:0008006" key="2">
    <source>
        <dbReference type="Google" id="ProtNLM"/>
    </source>
</evidence>
<accession>A0A481YPI4</accession>
<gene>
    <name evidence="1" type="ORF">LCDPAC02_03570</name>
</gene>
<dbReference type="InterPro" id="IPR011009">
    <property type="entry name" value="Kinase-like_dom_sf"/>
</dbReference>
<dbReference type="Gene3D" id="1.10.510.10">
    <property type="entry name" value="Transferase(Phosphotransferase) domain 1"/>
    <property type="match status" value="1"/>
</dbReference>
<organism evidence="1">
    <name type="scientific">Pithovirus LCDPAC02</name>
    <dbReference type="NCBI Taxonomy" id="2506601"/>
    <lineage>
        <taxon>Viruses</taxon>
        <taxon>Pithoviruses</taxon>
    </lineage>
</organism>
<evidence type="ECO:0000313" key="1">
    <source>
        <dbReference type="EMBL" id="QBK85158.1"/>
    </source>
</evidence>
<dbReference type="GO" id="GO:0035556">
    <property type="term" value="P:intracellular signal transduction"/>
    <property type="evidence" value="ECO:0007669"/>
    <property type="project" value="TreeGrafter"/>
</dbReference>
<dbReference type="SUPFAM" id="SSF56112">
    <property type="entry name" value="Protein kinase-like (PK-like)"/>
    <property type="match status" value="1"/>
</dbReference>
<dbReference type="EMBL" id="MK500304">
    <property type="protein sequence ID" value="QBK85158.1"/>
    <property type="molecule type" value="Genomic_DNA"/>
</dbReference>
<name>A0A481YPI4_9VIRU</name>
<sequence length="575" mass="70179">MDENIMLFPNTFIKEYEERFNRIKNKYKYKFEIDDIINCEDDENLFELIGYYIYTIFQNQQQDNLTKIKSSFEKQDQYNLFLYVFELKNDINIKMNRPLEIFVKEFIVDNYKYRKKIISEYLREYFVGMKISELRDEVPGFVFTFLYINENEIREIKDNEYTNDLYIDKEIYSNGLIFSENAGNYSFDYFIDNYHYNEEDVINIYLQVILSLNAINQYYEFSHNDLHLDNIMITELEEPKILTYNVKLNGKQVKINLKVDKYLAKIIDFGMSSIKYKYKNEEIFSYKLRQDFKYYEKDPFPENDIIKITSSFHNEYKINDKLLALFNKVIKIAVIDVEKHINNMKDNNYYMHYDNWNNTNYDKILNHIFEIFEDYIENPIFDKEKLVKCDSYIIRLPISKIYRNDKLDNITLDIYVKNIINNYIKNKTFNFDKKEIYYRLPYSFKYFSNTFYTNDKLELLAILEIILKKHENKNFSHVIDITIISQYIYNSIVDIMYNIKEYEMLTRTLLIKTSKFIDIAIFYGDINKKYGKYEKYEKYKKNEGYVISENINKIKFENKEDKNKVIENFRKAKII</sequence>
<reference evidence="1" key="1">
    <citation type="journal article" date="2019" name="MBio">
        <title>Virus Genomes from Deep Sea Sediments Expand the Ocean Megavirome and Support Independent Origins of Viral Gigantism.</title>
        <authorList>
            <person name="Backstrom D."/>
            <person name="Yutin N."/>
            <person name="Jorgensen S.L."/>
            <person name="Dharamshi J."/>
            <person name="Homa F."/>
            <person name="Zaremba-Niedwiedzka K."/>
            <person name="Spang A."/>
            <person name="Wolf Y.I."/>
            <person name="Koonin E.V."/>
            <person name="Ettema T.J."/>
        </authorList>
    </citation>
    <scope>NUCLEOTIDE SEQUENCE</scope>
</reference>